<evidence type="ECO:0000313" key="4">
    <source>
        <dbReference type="Proteomes" id="UP000032076"/>
    </source>
</evidence>
<name>A0A090IT32_9BACI</name>
<dbReference type="Pfam" id="PF06283">
    <property type="entry name" value="ThuA"/>
    <property type="match status" value="1"/>
</dbReference>
<keyword evidence="5" id="KW-1185">Reference proteome</keyword>
<dbReference type="PATRIC" id="fig|35841.6.peg.3580"/>
<gene>
    <name evidence="3" type="ORF">B4167_3105</name>
    <name evidence="2" type="ORF">BT1A1_0985</name>
</gene>
<sequence>MIRVTVWNEYRHERHNSEVKAVYPEGIHGQIASFLHEAGFGVKTATLDEPEHGLTSEVLDHTDVLIWWGHMAHHEVDDQIVEKVKQRVLNGMGLIVLHSGHFSKIFQSLMGTSCNLKWREAGEKERLWVISPGHPIAEGIPEYIEIDHEEMYGEHFDIPEPDEVIFTSWFAGGEVFRSGCTFKRGNGKIFYFRPGHETYPTYYHKQVQQVIINAVKWAKPVKRSYPVYGNAKPLEKILSEE</sequence>
<dbReference type="Gene3D" id="3.40.50.880">
    <property type="match status" value="1"/>
</dbReference>
<accession>A0A090IT32</accession>
<protein>
    <recommendedName>
        <fullName evidence="1">ThuA-like domain-containing protein</fullName>
    </recommendedName>
</protein>
<dbReference type="GeneID" id="92960136"/>
<dbReference type="RefSeq" id="WP_034768654.1">
    <property type="nucleotide sequence ID" value="NZ_CCRF01000035.1"/>
</dbReference>
<reference evidence="2 5" key="1">
    <citation type="submission" date="2014-07" db="EMBL/GenBank/DDBJ databases">
        <authorList>
            <person name="Wibberg Daniel"/>
        </authorList>
    </citation>
    <scope>NUCLEOTIDE SEQUENCE [LARGE SCALE GENOMIC DNA]</scope>
</reference>
<dbReference type="Proteomes" id="UP000032076">
    <property type="component" value="Unassembled WGS sequence"/>
</dbReference>
<reference evidence="3 4" key="2">
    <citation type="submission" date="2015-01" db="EMBL/GenBank/DDBJ databases">
        <title>Draft Genome Sequences of Four Bacillus thermoamylovorans Strains, Isolated From Food Products.</title>
        <authorList>
            <person name="Krawcyk A.O."/>
            <person name="Berendsen E.M."/>
            <person name="Eijlander R.T."/>
            <person name="de Jong A."/>
            <person name="Wells-Bennik M."/>
            <person name="Kuipers O.P."/>
        </authorList>
    </citation>
    <scope>NUCLEOTIDE SEQUENCE [LARGE SCALE GENOMIC DNA]</scope>
    <source>
        <strain evidence="3 4">B4167</strain>
    </source>
</reference>
<organism evidence="2 5">
    <name type="scientific">Caldibacillus thermoamylovorans</name>
    <dbReference type="NCBI Taxonomy" id="35841"/>
    <lineage>
        <taxon>Bacteria</taxon>
        <taxon>Bacillati</taxon>
        <taxon>Bacillota</taxon>
        <taxon>Bacilli</taxon>
        <taxon>Bacillales</taxon>
        <taxon>Bacillaceae</taxon>
        <taxon>Caldibacillus</taxon>
    </lineage>
</organism>
<dbReference type="STRING" id="35841.B4167_3105"/>
<evidence type="ECO:0000313" key="2">
    <source>
        <dbReference type="EMBL" id="CEE00832.1"/>
    </source>
</evidence>
<dbReference type="Proteomes" id="UP000040576">
    <property type="component" value="Unassembled WGS sequence"/>
</dbReference>
<dbReference type="EMBL" id="CCRF01000035">
    <property type="protein sequence ID" value="CEE00832.1"/>
    <property type="molecule type" value="Genomic_DNA"/>
</dbReference>
<evidence type="ECO:0000313" key="3">
    <source>
        <dbReference type="EMBL" id="KIO72130.1"/>
    </source>
</evidence>
<evidence type="ECO:0000259" key="1">
    <source>
        <dbReference type="Pfam" id="PF06283"/>
    </source>
</evidence>
<dbReference type="AlphaFoldDB" id="A0A090IT32"/>
<dbReference type="SUPFAM" id="SSF52317">
    <property type="entry name" value="Class I glutamine amidotransferase-like"/>
    <property type="match status" value="1"/>
</dbReference>
<dbReference type="InterPro" id="IPR009381">
    <property type="entry name" value="Trehalose_catabolism_ThuA_prok"/>
</dbReference>
<evidence type="ECO:0000313" key="5">
    <source>
        <dbReference type="Proteomes" id="UP000040576"/>
    </source>
</evidence>
<dbReference type="eggNOG" id="COG4813">
    <property type="taxonomic scope" value="Bacteria"/>
</dbReference>
<dbReference type="EMBL" id="JXLU01000103">
    <property type="protein sequence ID" value="KIO72130.1"/>
    <property type="molecule type" value="Genomic_DNA"/>
</dbReference>
<dbReference type="InterPro" id="IPR029010">
    <property type="entry name" value="ThuA-like"/>
</dbReference>
<dbReference type="OrthoDB" id="252909at2"/>
<dbReference type="InterPro" id="IPR029062">
    <property type="entry name" value="Class_I_gatase-like"/>
</dbReference>
<dbReference type="PIRSF" id="PIRSF030013">
    <property type="entry name" value="ThuA"/>
    <property type="match status" value="1"/>
</dbReference>
<feature type="domain" description="ThuA-like" evidence="1">
    <location>
        <begin position="3"/>
        <end position="218"/>
    </location>
</feature>
<proteinExistence type="predicted"/>